<organism evidence="12 13">
    <name type="scientific">Dufourea novaeangliae</name>
    <name type="common">Sweat bee</name>
    <dbReference type="NCBI Taxonomy" id="178035"/>
    <lineage>
        <taxon>Eukaryota</taxon>
        <taxon>Metazoa</taxon>
        <taxon>Ecdysozoa</taxon>
        <taxon>Arthropoda</taxon>
        <taxon>Hexapoda</taxon>
        <taxon>Insecta</taxon>
        <taxon>Pterygota</taxon>
        <taxon>Neoptera</taxon>
        <taxon>Endopterygota</taxon>
        <taxon>Hymenoptera</taxon>
        <taxon>Apocrita</taxon>
        <taxon>Aculeata</taxon>
        <taxon>Apoidea</taxon>
        <taxon>Anthophila</taxon>
        <taxon>Halictidae</taxon>
        <taxon>Rophitinae</taxon>
        <taxon>Dufourea</taxon>
    </lineage>
</organism>
<sequence length="262" mass="28957">MFITSEPGDFIYTSKTDDEVVCGVHFLAGPDQKVEINFQSFDIPCEHRGLISVVDGWELNGEVFPSEMDHRLPLQQRNAEFCGKNIGEKRTFVSSQNVAVIRYRIPKPGKGFTVVATFVKNPRPCNVLAVSSTEPFTLRNYGRRINCTYVALYPGTVQVIALGVGVTNLLGSSRTIETGTLRKCDQRNPRDQVVIGGSYGLDTSKVQVVDSICGMDSKPDYREAVEYGVTSVRLISSGIFENSVTVNIQPLTDEFLDANVNF</sequence>
<evidence type="ECO:0000256" key="7">
    <source>
        <dbReference type="ARBA" id="ARBA00023180"/>
    </source>
</evidence>
<evidence type="ECO:0000256" key="4">
    <source>
        <dbReference type="ARBA" id="ARBA00022525"/>
    </source>
</evidence>
<dbReference type="PANTHER" id="PTHR10278">
    <property type="entry name" value="CORTICOTROPIN-RELEASING FACTOR-BINDING PROTEIN"/>
    <property type="match status" value="1"/>
</dbReference>
<gene>
    <name evidence="12" type="ORF">WN55_11329</name>
</gene>
<dbReference type="InterPro" id="IPR056177">
    <property type="entry name" value="CRF-BP_N"/>
</dbReference>
<reference evidence="12 13" key="1">
    <citation type="submission" date="2015-07" db="EMBL/GenBank/DDBJ databases">
        <title>The genome of Dufourea novaeangliae.</title>
        <authorList>
            <person name="Pan H."/>
            <person name="Kapheim K."/>
        </authorList>
    </citation>
    <scope>NUCLEOTIDE SEQUENCE [LARGE SCALE GENOMIC DNA]</scope>
    <source>
        <strain evidence="12">0120121106</strain>
        <tissue evidence="12">Whole body</tissue>
    </source>
</reference>
<dbReference type="GO" id="GO:0009755">
    <property type="term" value="P:hormone-mediated signaling pathway"/>
    <property type="evidence" value="ECO:0007669"/>
    <property type="project" value="TreeGrafter"/>
</dbReference>
<dbReference type="InterPro" id="IPR008435">
    <property type="entry name" value="CRF-bd"/>
</dbReference>
<dbReference type="Pfam" id="PF05428">
    <property type="entry name" value="CRF-BP_N"/>
    <property type="match status" value="1"/>
</dbReference>
<accession>A0A154PA62</accession>
<dbReference type="InterPro" id="IPR035914">
    <property type="entry name" value="Sperma_CUB_dom_sf"/>
</dbReference>
<evidence type="ECO:0000256" key="3">
    <source>
        <dbReference type="ARBA" id="ARBA00015713"/>
    </source>
</evidence>
<dbReference type="InterPro" id="IPR056178">
    <property type="entry name" value="CRF-BP_C"/>
</dbReference>
<keyword evidence="13" id="KW-1185">Reference proteome</keyword>
<dbReference type="GO" id="GO:0051424">
    <property type="term" value="F:corticotropin-releasing hormone binding"/>
    <property type="evidence" value="ECO:0007669"/>
    <property type="project" value="InterPro"/>
</dbReference>
<evidence type="ECO:0000313" key="13">
    <source>
        <dbReference type="Proteomes" id="UP000076502"/>
    </source>
</evidence>
<comment type="function">
    <text evidence="8">Binds CRF and inactivates it. May prevent inappropriate pituitary-adrenal stimulation in pregnancy.</text>
</comment>
<feature type="domain" description="Corticotropin-releasing factor binding protein N-terminal" evidence="10">
    <location>
        <begin position="5"/>
        <end position="115"/>
    </location>
</feature>
<dbReference type="Pfam" id="PF23541">
    <property type="entry name" value="CRF-BP_C"/>
    <property type="match status" value="1"/>
</dbReference>
<evidence type="ECO:0000259" key="11">
    <source>
        <dbReference type="Pfam" id="PF23541"/>
    </source>
</evidence>
<evidence type="ECO:0000256" key="5">
    <source>
        <dbReference type="ARBA" id="ARBA00022729"/>
    </source>
</evidence>
<protein>
    <recommendedName>
        <fullName evidence="3">Corticotropin-releasing factor-binding protein</fullName>
    </recommendedName>
    <alternativeName>
        <fullName evidence="9">Corticotropin-releasing hormone-binding protein</fullName>
    </alternativeName>
</protein>
<dbReference type="AlphaFoldDB" id="A0A154PA62"/>
<evidence type="ECO:0000256" key="9">
    <source>
        <dbReference type="ARBA" id="ARBA00033162"/>
    </source>
</evidence>
<keyword evidence="4" id="KW-0964">Secreted</keyword>
<evidence type="ECO:0000313" key="12">
    <source>
        <dbReference type="EMBL" id="KZC08826.1"/>
    </source>
</evidence>
<dbReference type="OrthoDB" id="10056927at2759"/>
<proteinExistence type="inferred from homology"/>
<dbReference type="Proteomes" id="UP000076502">
    <property type="component" value="Unassembled WGS sequence"/>
</dbReference>
<evidence type="ECO:0000256" key="2">
    <source>
        <dbReference type="ARBA" id="ARBA00008313"/>
    </source>
</evidence>
<comment type="subcellular location">
    <subcellularLocation>
        <location evidence="1">Secreted</location>
    </subcellularLocation>
</comment>
<dbReference type="STRING" id="178035.A0A154PA62"/>
<name>A0A154PA62_DUFNO</name>
<evidence type="ECO:0000259" key="10">
    <source>
        <dbReference type="Pfam" id="PF05428"/>
    </source>
</evidence>
<evidence type="ECO:0000256" key="6">
    <source>
        <dbReference type="ARBA" id="ARBA00023157"/>
    </source>
</evidence>
<dbReference type="GO" id="GO:0051460">
    <property type="term" value="P:negative regulation of corticotropin secretion"/>
    <property type="evidence" value="ECO:0007669"/>
    <property type="project" value="TreeGrafter"/>
</dbReference>
<dbReference type="PANTHER" id="PTHR10278:SF0">
    <property type="entry name" value="CORTICOTROPIN-RELEASING FACTOR-BINDING PROTEIN"/>
    <property type="match status" value="1"/>
</dbReference>
<comment type="similarity">
    <text evidence="2">Belongs to the CRF-binding protein family.</text>
</comment>
<dbReference type="Gene3D" id="2.60.120.290">
    <property type="entry name" value="Spermadhesin, CUB domain"/>
    <property type="match status" value="1"/>
</dbReference>
<evidence type="ECO:0000256" key="1">
    <source>
        <dbReference type="ARBA" id="ARBA00004613"/>
    </source>
</evidence>
<keyword evidence="7" id="KW-0325">Glycoprotein</keyword>
<dbReference type="GO" id="GO:0005615">
    <property type="term" value="C:extracellular space"/>
    <property type="evidence" value="ECO:0007669"/>
    <property type="project" value="TreeGrafter"/>
</dbReference>
<evidence type="ECO:0000256" key="8">
    <source>
        <dbReference type="ARBA" id="ARBA00024997"/>
    </source>
</evidence>
<feature type="domain" description="Corticotropin-releasing factor binding protein C-terminal" evidence="11">
    <location>
        <begin position="131"/>
        <end position="252"/>
    </location>
</feature>
<dbReference type="EMBL" id="KQ434857">
    <property type="protein sequence ID" value="KZC08826.1"/>
    <property type="molecule type" value="Genomic_DNA"/>
</dbReference>
<keyword evidence="6" id="KW-1015">Disulfide bond</keyword>
<keyword evidence="5" id="KW-0732">Signal</keyword>
<dbReference type="SUPFAM" id="SSF49854">
    <property type="entry name" value="Spermadhesin, CUB domain"/>
    <property type="match status" value="1"/>
</dbReference>